<dbReference type="EMBL" id="CALNXK010000034">
    <property type="protein sequence ID" value="CAH3120354.1"/>
    <property type="molecule type" value="Genomic_DNA"/>
</dbReference>
<sequence>MIKSLKVVRSLYHADDPWPPKLNSCLTELEGLREMQSDGEGEEKNGIERGKEDSSEEAFHQSGAEINRKQENAKRKGSDTGELTTKDTLSTRSESNDCNQALTSSKTNAIAFHIPVEQTVCKPPPKRFCNQTKKGRENISIERIAEKQEMAERRKNQHMEQKLKRIHDRQEAARKLAHNVEMLLQQRSIQSATRAGANQNTPQMTSSQLLATARHVARDFRALTSQMTKDFVVDDRNNNLSKKSVSYLKSQEEKRNVVKSSNDDNNRGIAFTVSFDDNPQCLSPVPKALRVPKKTQKSMLTAQELQEKQQRAEERRNQQKQDRVKRTIANREALFKLASDLETFMIWNDKQCCRTASFEDHQTTRHQNQTAQLAAEIADGFDRLSQRYARDLKQAEEFSCSLWSRGQLQK</sequence>
<accession>A0ABN8NTG3</accession>
<feature type="compositionally biased region" description="Polar residues" evidence="1">
    <location>
        <begin position="81"/>
        <end position="99"/>
    </location>
</feature>
<feature type="compositionally biased region" description="Basic and acidic residues" evidence="1">
    <location>
        <begin position="30"/>
        <end position="59"/>
    </location>
</feature>
<feature type="compositionally biased region" description="Basic and acidic residues" evidence="1">
    <location>
        <begin position="66"/>
        <end position="79"/>
    </location>
</feature>
<organism evidence="2 3">
    <name type="scientific">Porites lobata</name>
    <dbReference type="NCBI Taxonomy" id="104759"/>
    <lineage>
        <taxon>Eukaryota</taxon>
        <taxon>Metazoa</taxon>
        <taxon>Cnidaria</taxon>
        <taxon>Anthozoa</taxon>
        <taxon>Hexacorallia</taxon>
        <taxon>Scleractinia</taxon>
        <taxon>Fungiina</taxon>
        <taxon>Poritidae</taxon>
        <taxon>Porites</taxon>
    </lineage>
</organism>
<evidence type="ECO:0000256" key="1">
    <source>
        <dbReference type="SAM" id="MobiDB-lite"/>
    </source>
</evidence>
<proteinExistence type="predicted"/>
<name>A0ABN8NTG3_9CNID</name>
<dbReference type="Proteomes" id="UP001159405">
    <property type="component" value="Unassembled WGS sequence"/>
</dbReference>
<evidence type="ECO:0000313" key="3">
    <source>
        <dbReference type="Proteomes" id="UP001159405"/>
    </source>
</evidence>
<keyword evidence="3" id="KW-1185">Reference proteome</keyword>
<comment type="caution">
    <text evidence="2">The sequence shown here is derived from an EMBL/GenBank/DDBJ whole genome shotgun (WGS) entry which is preliminary data.</text>
</comment>
<gene>
    <name evidence="2" type="ORF">PLOB_00027857</name>
</gene>
<feature type="region of interest" description="Disordered" evidence="1">
    <location>
        <begin position="29"/>
        <end position="99"/>
    </location>
</feature>
<evidence type="ECO:0000313" key="2">
    <source>
        <dbReference type="EMBL" id="CAH3120354.1"/>
    </source>
</evidence>
<protein>
    <submittedName>
        <fullName evidence="2">Uncharacterized protein</fullName>
    </submittedName>
</protein>
<reference evidence="2 3" key="1">
    <citation type="submission" date="2022-05" db="EMBL/GenBank/DDBJ databases">
        <authorList>
            <consortium name="Genoscope - CEA"/>
            <person name="William W."/>
        </authorList>
    </citation>
    <scope>NUCLEOTIDE SEQUENCE [LARGE SCALE GENOMIC DNA]</scope>
</reference>
<feature type="region of interest" description="Disordered" evidence="1">
    <location>
        <begin position="306"/>
        <end position="325"/>
    </location>
</feature>